<name>A0A382J0V5_9ZZZZ</name>
<dbReference type="InterPro" id="IPR056134">
    <property type="entry name" value="DUF7717"/>
</dbReference>
<organism evidence="1">
    <name type="scientific">marine metagenome</name>
    <dbReference type="NCBI Taxonomy" id="408172"/>
    <lineage>
        <taxon>unclassified sequences</taxon>
        <taxon>metagenomes</taxon>
        <taxon>ecological metagenomes</taxon>
    </lineage>
</organism>
<accession>A0A382J0V5</accession>
<proteinExistence type="predicted"/>
<dbReference type="Pfam" id="PF24835">
    <property type="entry name" value="DUF7717"/>
    <property type="match status" value="1"/>
</dbReference>
<gene>
    <name evidence="1" type="ORF">METZ01_LOCUS258504</name>
</gene>
<sequence>MNPIDVQERINLYVDLVQKKNNRYFEIHDFKWDPPMVSADYGKKYARIVKNDGLNGSRSVHTFVNMTNGDILKSGGWKAPAPNGVRGNIFANDLGADRINEFGANYLKGPQL</sequence>
<protein>
    <submittedName>
        <fullName evidence="1">Uncharacterized protein</fullName>
    </submittedName>
</protein>
<evidence type="ECO:0000313" key="1">
    <source>
        <dbReference type="EMBL" id="SVC05650.1"/>
    </source>
</evidence>
<reference evidence="1" key="1">
    <citation type="submission" date="2018-05" db="EMBL/GenBank/DDBJ databases">
        <authorList>
            <person name="Lanie J.A."/>
            <person name="Ng W.-L."/>
            <person name="Kazmierczak K.M."/>
            <person name="Andrzejewski T.M."/>
            <person name="Davidsen T.M."/>
            <person name="Wayne K.J."/>
            <person name="Tettelin H."/>
            <person name="Glass J.I."/>
            <person name="Rusch D."/>
            <person name="Podicherti R."/>
            <person name="Tsui H.-C.T."/>
            <person name="Winkler M.E."/>
        </authorList>
    </citation>
    <scope>NUCLEOTIDE SEQUENCE</scope>
</reference>
<dbReference type="EMBL" id="UINC01071037">
    <property type="protein sequence ID" value="SVC05650.1"/>
    <property type="molecule type" value="Genomic_DNA"/>
</dbReference>
<dbReference type="AlphaFoldDB" id="A0A382J0V5"/>